<dbReference type="EMBL" id="JAFEKC020000021">
    <property type="protein sequence ID" value="KAK0508058.1"/>
    <property type="molecule type" value="Genomic_DNA"/>
</dbReference>
<dbReference type="InterPro" id="IPR010730">
    <property type="entry name" value="HET"/>
</dbReference>
<organism evidence="2 3">
    <name type="scientific">Cladonia borealis</name>
    <dbReference type="NCBI Taxonomy" id="184061"/>
    <lineage>
        <taxon>Eukaryota</taxon>
        <taxon>Fungi</taxon>
        <taxon>Dikarya</taxon>
        <taxon>Ascomycota</taxon>
        <taxon>Pezizomycotina</taxon>
        <taxon>Lecanoromycetes</taxon>
        <taxon>OSLEUM clade</taxon>
        <taxon>Lecanoromycetidae</taxon>
        <taxon>Lecanorales</taxon>
        <taxon>Lecanorineae</taxon>
        <taxon>Cladoniaceae</taxon>
        <taxon>Cladonia</taxon>
    </lineage>
</organism>
<dbReference type="AlphaFoldDB" id="A0AA39QUN6"/>
<dbReference type="PANTHER" id="PTHR33112">
    <property type="entry name" value="DOMAIN PROTEIN, PUTATIVE-RELATED"/>
    <property type="match status" value="1"/>
</dbReference>
<dbReference type="Pfam" id="PF06985">
    <property type="entry name" value="HET"/>
    <property type="match status" value="1"/>
</dbReference>
<dbReference type="PANTHER" id="PTHR33112:SF10">
    <property type="entry name" value="TOL"/>
    <property type="match status" value="1"/>
</dbReference>
<feature type="domain" description="Heterokaryon incompatibility" evidence="1">
    <location>
        <begin position="182"/>
        <end position="330"/>
    </location>
</feature>
<protein>
    <recommendedName>
        <fullName evidence="1">Heterokaryon incompatibility domain-containing protein</fullName>
    </recommendedName>
</protein>
<dbReference type="Proteomes" id="UP001166286">
    <property type="component" value="Unassembled WGS sequence"/>
</dbReference>
<proteinExistence type="predicted"/>
<evidence type="ECO:0000259" key="1">
    <source>
        <dbReference type="Pfam" id="PF06985"/>
    </source>
</evidence>
<comment type="caution">
    <text evidence="2">The sequence shown here is derived from an EMBL/GenBank/DDBJ whole genome shotgun (WGS) entry which is preliminary data.</text>
</comment>
<reference evidence="2" key="1">
    <citation type="submission" date="2023-03" db="EMBL/GenBank/DDBJ databases">
        <title>Complete genome of Cladonia borealis.</title>
        <authorList>
            <person name="Park H."/>
        </authorList>
    </citation>
    <scope>NUCLEOTIDE SEQUENCE</scope>
    <source>
        <strain evidence="2">ANT050790</strain>
    </source>
</reference>
<gene>
    <name evidence="2" type="ORF">JMJ35_009142</name>
</gene>
<accession>A0AA39QUN6</accession>
<keyword evidence="3" id="KW-1185">Reference proteome</keyword>
<evidence type="ECO:0000313" key="2">
    <source>
        <dbReference type="EMBL" id="KAK0508058.1"/>
    </source>
</evidence>
<evidence type="ECO:0000313" key="3">
    <source>
        <dbReference type="Proteomes" id="UP001166286"/>
    </source>
</evidence>
<sequence length="643" mass="73047">MLCRACKTMFQGDLTFADEHSYIPVAHHLTAKDLCAAAEQKCRICTRVWRTFSKNGQVDMLTFQPESSFTGYLFNDNLKALEREPLKTERGYPQVCAFVLEPADDITSLVRHNEIALNTGSDDCWRLAQTWFTGCIAQHQKCNRPVGKSLFHPTRLVELLPTNSSSRFDLRITYQVPPDCPYMTLSHTWGTARFMKLTKSTYQSLQDGFESKDLPKTFRDAVEVARRFGVDYLWIDSLCILQDSADDWIHEAAQMGDVYYNSLCNIAATGASDSGQGCFFDRDRSLIIPCIVKSEWDNTPNHEYHVIECLFWQEQMSSAPLNRRAWVVQERLLSPRVLHYGKDQLLWECHELDACETYPQGLPSIPANAHTLFKGLDPEVDGRRLRKFSNNETDPDLEPYHLWTKVVQAYTSSDLSKPGDKLIAISGIAKRFQSMLNDTYLAGLWLRVLPTQLLWHVDDCRQANGLSARRPASYRAPSWSWASVDGEVSAGEINRDGILITVIKTYVKPLTNDETGQIEDGYIILEGKLFPAGLYRCATVDELRLRINAKELGIGCLVYPDTEPDGIAAISCCLPIREYTYNQKPWVWGLILVADKTGRGFYRRFGVFAAHGQEAYEVLKDSNIVEDTSELYVDCNSHKLFVI</sequence>
<name>A0AA39QUN6_9LECA</name>